<dbReference type="CDD" id="cd00093">
    <property type="entry name" value="HTH_XRE"/>
    <property type="match status" value="1"/>
</dbReference>
<evidence type="ECO:0000313" key="3">
    <source>
        <dbReference type="Proteomes" id="UP000679992"/>
    </source>
</evidence>
<reference evidence="2 3" key="1">
    <citation type="submission" date="2021-03" db="EMBL/GenBank/DDBJ databases">
        <title>Antimicrobial resistance genes in bacteria isolated from Japanese honey, and their potential for conferring macrolide and lincosamide resistance in the American foulbrood pathogen Paenibacillus larvae.</title>
        <authorList>
            <person name="Okamoto M."/>
            <person name="Kumagai M."/>
            <person name="Kanamori H."/>
            <person name="Takamatsu D."/>
        </authorList>
    </citation>
    <scope>NUCLEOTIDE SEQUENCE [LARGE SCALE GENOMIC DNA]</scope>
    <source>
        <strain evidence="2 3">J42TS3</strain>
    </source>
</reference>
<dbReference type="Pfam" id="PF01381">
    <property type="entry name" value="HTH_3"/>
    <property type="match status" value="1"/>
</dbReference>
<sequence>MNSHSILSELNLFMKRNELSVSQLAKKLDFNVGTVSYILSGTRKLTIDQLDSITEVLGYPRGHFYTNYIREYLDGNRSDWRRIRPLLLNCAELDQLDCIQDVVNLLLDHLIYAGPLFDMAEELFQAGNYKAAEILYENVADSERKQHSERLAMCQYRLFKIRVGKDQMLNFKTVCQFEPYVDRLDEVFQIEALKDLANVYRSLQQWDNVETFTREMENKAKILYFHKPGSERVFLEYQNKLGRPMFTYIAYASLLYACVAEGRGDYDLALKYTYEYADLSWVRESDKDTEHWKLLFAEWAQANIFANRIMSGDSSVLPDYVDYIETKPDEIITALLNMLFAANRHHFDLNSVLLKFDSEIKAFAPQKNQLYRTEIMFDYYDSFLYELTLYYLRTGDFENGFTNLLQGLDFSCKINNEQHILKYVGLFEEYRDQASSEIHLSYNHLIRKVCAAV</sequence>
<dbReference type="InterPro" id="IPR010982">
    <property type="entry name" value="Lambda_DNA-bd_dom_sf"/>
</dbReference>
<dbReference type="Proteomes" id="UP000679992">
    <property type="component" value="Unassembled WGS sequence"/>
</dbReference>
<name>A0ABQ4M7E1_9BACL</name>
<gene>
    <name evidence="2" type="ORF">J42TS3_03900</name>
</gene>
<dbReference type="SMART" id="SM00530">
    <property type="entry name" value="HTH_XRE"/>
    <property type="match status" value="1"/>
</dbReference>
<keyword evidence="3" id="KW-1185">Reference proteome</keyword>
<proteinExistence type="predicted"/>
<comment type="caution">
    <text evidence="2">The sequence shown here is derived from an EMBL/GenBank/DDBJ whole genome shotgun (WGS) entry which is preliminary data.</text>
</comment>
<evidence type="ECO:0000313" key="2">
    <source>
        <dbReference type="EMBL" id="GIP51355.1"/>
    </source>
</evidence>
<dbReference type="EMBL" id="BOSL01000001">
    <property type="protein sequence ID" value="GIP51355.1"/>
    <property type="molecule type" value="Genomic_DNA"/>
</dbReference>
<dbReference type="Gene3D" id="1.10.260.40">
    <property type="entry name" value="lambda repressor-like DNA-binding domains"/>
    <property type="match status" value="1"/>
</dbReference>
<feature type="domain" description="HTH cro/C1-type" evidence="1">
    <location>
        <begin position="10"/>
        <end position="64"/>
    </location>
</feature>
<evidence type="ECO:0000259" key="1">
    <source>
        <dbReference type="PROSITE" id="PS50943"/>
    </source>
</evidence>
<dbReference type="PROSITE" id="PS50943">
    <property type="entry name" value="HTH_CROC1"/>
    <property type="match status" value="1"/>
</dbReference>
<dbReference type="SUPFAM" id="SSF47413">
    <property type="entry name" value="lambda repressor-like DNA-binding domains"/>
    <property type="match status" value="1"/>
</dbReference>
<protein>
    <recommendedName>
        <fullName evidence="1">HTH cro/C1-type domain-containing protein</fullName>
    </recommendedName>
</protein>
<organism evidence="2 3">
    <name type="scientific">Paenibacillus vini</name>
    <dbReference type="NCBI Taxonomy" id="1476024"/>
    <lineage>
        <taxon>Bacteria</taxon>
        <taxon>Bacillati</taxon>
        <taxon>Bacillota</taxon>
        <taxon>Bacilli</taxon>
        <taxon>Bacillales</taxon>
        <taxon>Paenibacillaceae</taxon>
        <taxon>Paenibacillus</taxon>
    </lineage>
</organism>
<accession>A0ABQ4M7E1</accession>
<dbReference type="InterPro" id="IPR001387">
    <property type="entry name" value="Cro/C1-type_HTH"/>
</dbReference>